<dbReference type="AlphaFoldDB" id="A0A838ZQU8"/>
<dbReference type="Proteomes" id="UP000552241">
    <property type="component" value="Unassembled WGS sequence"/>
</dbReference>
<keyword evidence="2" id="KW-1185">Reference proteome</keyword>
<sequence>MKFSILAIFLTILFVGCKTQVPAPSKDADNKMTFEKNEENQYDIVVFDGQYDVYLMTIARPESFYSENYYKMKNQQYVNVWNNRHAQPLRFDPDLYAVQIDYNPRTNYGLKLEYKLYNFFKFIEWKYKVNLEFGG</sequence>
<protein>
    <recommendedName>
        <fullName evidence="3">Lipoprotein</fullName>
    </recommendedName>
</protein>
<gene>
    <name evidence="1" type="ORF">HU137_00745</name>
</gene>
<evidence type="ECO:0008006" key="3">
    <source>
        <dbReference type="Google" id="ProtNLM"/>
    </source>
</evidence>
<reference evidence="1 2" key="1">
    <citation type="submission" date="2020-07" db="EMBL/GenBank/DDBJ databases">
        <title>Moheibacter lacus sp. nov., a member of the family Flavobacteriaceae isolated from freshwater lake sediment.</title>
        <authorList>
            <person name="Liu Y."/>
        </authorList>
    </citation>
    <scope>NUCLEOTIDE SEQUENCE [LARGE SCALE GENOMIC DNA]</scope>
    <source>
        <strain evidence="1 2">BDHS18</strain>
    </source>
</reference>
<proteinExistence type="predicted"/>
<dbReference type="PROSITE" id="PS51257">
    <property type="entry name" value="PROKAR_LIPOPROTEIN"/>
    <property type="match status" value="1"/>
</dbReference>
<name>A0A838ZQU8_9FLAO</name>
<organism evidence="1 2">
    <name type="scientific">Moheibacter lacus</name>
    <dbReference type="NCBI Taxonomy" id="2745851"/>
    <lineage>
        <taxon>Bacteria</taxon>
        <taxon>Pseudomonadati</taxon>
        <taxon>Bacteroidota</taxon>
        <taxon>Flavobacteriia</taxon>
        <taxon>Flavobacteriales</taxon>
        <taxon>Weeksellaceae</taxon>
        <taxon>Moheibacter</taxon>
    </lineage>
</organism>
<accession>A0A838ZQU8</accession>
<dbReference type="Pfam" id="PF19643">
    <property type="entry name" value="DUF6146"/>
    <property type="match status" value="1"/>
</dbReference>
<comment type="caution">
    <text evidence="1">The sequence shown here is derived from an EMBL/GenBank/DDBJ whole genome shotgun (WGS) entry which is preliminary data.</text>
</comment>
<dbReference type="RefSeq" id="WP_182041899.1">
    <property type="nucleotide sequence ID" value="NZ_JACDZE010000001.1"/>
</dbReference>
<evidence type="ECO:0000313" key="2">
    <source>
        <dbReference type="Proteomes" id="UP000552241"/>
    </source>
</evidence>
<dbReference type="EMBL" id="JACDZE010000001">
    <property type="protein sequence ID" value="MBA5628293.1"/>
    <property type="molecule type" value="Genomic_DNA"/>
</dbReference>
<dbReference type="InterPro" id="IPR046144">
    <property type="entry name" value="DUF6146"/>
</dbReference>
<evidence type="ECO:0000313" key="1">
    <source>
        <dbReference type="EMBL" id="MBA5628293.1"/>
    </source>
</evidence>